<sequence length="445" mass="49283">MADGTAHSRYVKLTKDQAPLEDIKPGELNQPIEVPQLNVRKCNECGQPLPESFEPPADEPWTTGIFGCAEDKDSCLTGLFCPCVLFGRNVESLRDDTPWTTPCVCHAVCVEGGMALAAATAIFHGANPSTAFLICEGLLFGWWMCGIYTGLARQTLQKKYHLKEHREMKNRLSENVVMPMTVVHPPPVQEMKSEDENQASSPNSSANNNGHTNLEMQALHGIPWAHVIHHISLTRTHFHGEARDGGKDGGRNKKKETKSREAQQATPGGPSPSLSSSLAPTSMERPEMEAKTEDETRRRRPRGVRPNKQLMVGRAARPTLPSPAVTRPLGSEVKLEAVAVDLNVRLRSADMPAVMQVRAFRCTRSLLNANPEEKKKPNPTHLAMSLKKEFDALYGPAWHCIVGKSFGSFVTHSSGGFVYYSVEKLSFLLFKTQVRPVKTRQIRYV</sequence>
<dbReference type="SMART" id="SM01375">
    <property type="entry name" value="Dynein_light"/>
    <property type="match status" value="1"/>
</dbReference>
<keyword evidence="7" id="KW-0509">mRNA transport</keyword>
<keyword evidence="10" id="KW-0539">Nucleus</keyword>
<dbReference type="SUPFAM" id="SSF54648">
    <property type="entry name" value="DLC"/>
    <property type="match status" value="1"/>
</dbReference>
<comment type="subcellular location">
    <subcellularLocation>
        <location evidence="2">Cytoplasm</location>
        <location evidence="2">Cytoskeleton</location>
    </subcellularLocation>
    <subcellularLocation>
        <location evidence="1">Nucleus</location>
    </subcellularLocation>
</comment>
<accession>W9SLC8</accession>
<name>W9SLC8_9ROSA</name>
<evidence type="ECO:0000313" key="12">
    <source>
        <dbReference type="EMBL" id="EXC36300.1"/>
    </source>
</evidence>
<evidence type="ECO:0000256" key="3">
    <source>
        <dbReference type="ARBA" id="ARBA00015062"/>
    </source>
</evidence>
<evidence type="ECO:0000256" key="10">
    <source>
        <dbReference type="ARBA" id="ARBA00023242"/>
    </source>
</evidence>
<dbReference type="Pfam" id="PF04749">
    <property type="entry name" value="PLAC8"/>
    <property type="match status" value="1"/>
</dbReference>
<keyword evidence="4" id="KW-0813">Transport</keyword>
<dbReference type="eggNOG" id="KOG3430">
    <property type="taxonomic scope" value="Eukaryota"/>
</dbReference>
<evidence type="ECO:0000313" key="13">
    <source>
        <dbReference type="Proteomes" id="UP000030645"/>
    </source>
</evidence>
<dbReference type="PANTHER" id="PTHR11886">
    <property type="entry name" value="DYNEIN LIGHT CHAIN"/>
    <property type="match status" value="1"/>
</dbReference>
<keyword evidence="8" id="KW-0653">Protein transport</keyword>
<evidence type="ECO:0000256" key="9">
    <source>
        <dbReference type="ARBA" id="ARBA00023212"/>
    </source>
</evidence>
<reference evidence="13" key="1">
    <citation type="submission" date="2013-01" db="EMBL/GenBank/DDBJ databases">
        <title>Draft Genome Sequence of a Mulberry Tree, Morus notabilis C.K. Schneid.</title>
        <authorList>
            <person name="He N."/>
            <person name="Zhao S."/>
        </authorList>
    </citation>
    <scope>NUCLEOTIDE SEQUENCE</scope>
</reference>
<keyword evidence="13" id="KW-1185">Reference proteome</keyword>
<dbReference type="EMBL" id="KE619893">
    <property type="protein sequence ID" value="EXC36300.1"/>
    <property type="molecule type" value="Genomic_DNA"/>
</dbReference>
<dbReference type="GO" id="GO:0005634">
    <property type="term" value="C:nucleus"/>
    <property type="evidence" value="ECO:0007669"/>
    <property type="project" value="UniProtKB-SubCell"/>
</dbReference>
<dbReference type="FunFam" id="3.30.740.10:FF:000005">
    <property type="entry name" value="Dynein light chain"/>
    <property type="match status" value="1"/>
</dbReference>
<evidence type="ECO:0000256" key="7">
    <source>
        <dbReference type="ARBA" id="ARBA00022816"/>
    </source>
</evidence>
<dbReference type="AlphaFoldDB" id="W9SLC8"/>
<dbReference type="InterPro" id="IPR037177">
    <property type="entry name" value="DLC_sf"/>
</dbReference>
<evidence type="ECO:0000256" key="5">
    <source>
        <dbReference type="ARBA" id="ARBA00022490"/>
    </source>
</evidence>
<dbReference type="NCBIfam" id="TIGR01571">
    <property type="entry name" value="A_thal_Cys_rich"/>
    <property type="match status" value="1"/>
</dbReference>
<feature type="region of interest" description="Disordered" evidence="11">
    <location>
        <begin position="186"/>
        <end position="211"/>
    </location>
</feature>
<dbReference type="InterPro" id="IPR006461">
    <property type="entry name" value="PLAC_motif_containing"/>
</dbReference>
<evidence type="ECO:0000256" key="11">
    <source>
        <dbReference type="SAM" id="MobiDB-lite"/>
    </source>
</evidence>
<organism evidence="12 13">
    <name type="scientific">Morus notabilis</name>
    <dbReference type="NCBI Taxonomy" id="981085"/>
    <lineage>
        <taxon>Eukaryota</taxon>
        <taxon>Viridiplantae</taxon>
        <taxon>Streptophyta</taxon>
        <taxon>Embryophyta</taxon>
        <taxon>Tracheophyta</taxon>
        <taxon>Spermatophyta</taxon>
        <taxon>Magnoliopsida</taxon>
        <taxon>eudicotyledons</taxon>
        <taxon>Gunneridae</taxon>
        <taxon>Pentapetalae</taxon>
        <taxon>rosids</taxon>
        <taxon>fabids</taxon>
        <taxon>Rosales</taxon>
        <taxon>Moraceae</taxon>
        <taxon>Moreae</taxon>
        <taxon>Morus</taxon>
    </lineage>
</organism>
<feature type="compositionally biased region" description="Basic and acidic residues" evidence="11">
    <location>
        <begin position="238"/>
        <end position="251"/>
    </location>
</feature>
<evidence type="ECO:0000256" key="2">
    <source>
        <dbReference type="ARBA" id="ARBA00004245"/>
    </source>
</evidence>
<dbReference type="Pfam" id="PF01221">
    <property type="entry name" value="Dynein_light"/>
    <property type="match status" value="1"/>
</dbReference>
<feature type="compositionally biased region" description="Basic and acidic residues" evidence="11">
    <location>
        <begin position="284"/>
        <end position="297"/>
    </location>
</feature>
<dbReference type="PANTHER" id="PTHR11886:SF56">
    <property type="entry name" value="OS02G0580400 PROTEIN"/>
    <property type="match status" value="1"/>
</dbReference>
<dbReference type="GO" id="GO:0015031">
    <property type="term" value="P:protein transport"/>
    <property type="evidence" value="ECO:0007669"/>
    <property type="project" value="UniProtKB-KW"/>
</dbReference>
<evidence type="ECO:0000256" key="8">
    <source>
        <dbReference type="ARBA" id="ARBA00022927"/>
    </source>
</evidence>
<dbReference type="GO" id="GO:0007017">
    <property type="term" value="P:microtubule-based process"/>
    <property type="evidence" value="ECO:0007669"/>
    <property type="project" value="InterPro"/>
</dbReference>
<dbReference type="CDD" id="cd21452">
    <property type="entry name" value="DLC-like_DYNLL1_DYNLL2"/>
    <property type="match status" value="1"/>
</dbReference>
<feature type="compositionally biased region" description="Low complexity" evidence="11">
    <location>
        <begin position="265"/>
        <end position="282"/>
    </location>
</feature>
<keyword evidence="9" id="KW-0206">Cytoskeleton</keyword>
<feature type="region of interest" description="Disordered" evidence="11">
    <location>
        <begin position="238"/>
        <end position="310"/>
    </location>
</feature>
<proteinExistence type="predicted"/>
<dbReference type="GO" id="GO:0005868">
    <property type="term" value="C:cytoplasmic dynein complex"/>
    <property type="evidence" value="ECO:0007669"/>
    <property type="project" value="TreeGrafter"/>
</dbReference>
<dbReference type="Proteomes" id="UP000030645">
    <property type="component" value="Unassembled WGS sequence"/>
</dbReference>
<keyword evidence="6" id="KW-0493">Microtubule</keyword>
<dbReference type="STRING" id="981085.W9SLC8"/>
<dbReference type="GO" id="GO:0045505">
    <property type="term" value="F:dynein intermediate chain binding"/>
    <property type="evidence" value="ECO:0007669"/>
    <property type="project" value="TreeGrafter"/>
</dbReference>
<evidence type="ECO:0000256" key="1">
    <source>
        <dbReference type="ARBA" id="ARBA00004123"/>
    </source>
</evidence>
<protein>
    <recommendedName>
        <fullName evidence="3">Dynein light chain 1, cytoplasmic</fullName>
    </recommendedName>
</protein>
<dbReference type="InterPro" id="IPR001372">
    <property type="entry name" value="Dynein_light_chain_typ-1/2"/>
</dbReference>
<dbReference type="GO" id="GO:0051028">
    <property type="term" value="P:mRNA transport"/>
    <property type="evidence" value="ECO:0007669"/>
    <property type="project" value="UniProtKB-KW"/>
</dbReference>
<dbReference type="GO" id="GO:0005874">
    <property type="term" value="C:microtubule"/>
    <property type="evidence" value="ECO:0007669"/>
    <property type="project" value="UniProtKB-KW"/>
</dbReference>
<dbReference type="Gene3D" id="3.30.740.10">
    <property type="entry name" value="Protein Inhibitor Of Neuronal Nitric Oxide Synthase"/>
    <property type="match status" value="1"/>
</dbReference>
<evidence type="ECO:0000256" key="4">
    <source>
        <dbReference type="ARBA" id="ARBA00022448"/>
    </source>
</evidence>
<gene>
    <name evidence="12" type="ORF">L484_001265</name>
</gene>
<evidence type="ECO:0000256" key="6">
    <source>
        <dbReference type="ARBA" id="ARBA00022701"/>
    </source>
</evidence>
<feature type="compositionally biased region" description="Low complexity" evidence="11">
    <location>
        <begin position="199"/>
        <end position="209"/>
    </location>
</feature>
<keyword evidence="5" id="KW-0963">Cytoplasm</keyword>